<keyword evidence="4" id="KW-1133">Transmembrane helix</keyword>
<dbReference type="GeneID" id="54478835"/>
<keyword evidence="4" id="KW-0472">Membrane</keyword>
<name>A0A6A6PGJ0_9PEZI</name>
<evidence type="ECO:0000256" key="1">
    <source>
        <dbReference type="ARBA" id="ARBA00004141"/>
    </source>
</evidence>
<dbReference type="Proteomes" id="UP000799767">
    <property type="component" value="Unassembled WGS sequence"/>
</dbReference>
<dbReference type="AlphaFoldDB" id="A0A6A6PGJ0"/>
<protein>
    <submittedName>
        <fullName evidence="5">Major facilitator superfamily domain-containing protein</fullName>
    </submittedName>
</protein>
<evidence type="ECO:0000256" key="2">
    <source>
        <dbReference type="ARBA" id="ARBA00006727"/>
    </source>
</evidence>
<dbReference type="RefSeq" id="XP_033585421.1">
    <property type="nucleotide sequence ID" value="XM_033737833.1"/>
</dbReference>
<feature type="transmembrane region" description="Helical" evidence="4">
    <location>
        <begin position="176"/>
        <end position="197"/>
    </location>
</feature>
<dbReference type="InterPro" id="IPR036259">
    <property type="entry name" value="MFS_trans_sf"/>
</dbReference>
<comment type="similarity">
    <text evidence="2">Belongs to the major facilitator superfamily. Monocarboxylate porter (TC 2.A.1.13) family.</text>
</comment>
<feature type="transmembrane region" description="Helical" evidence="4">
    <location>
        <begin position="147"/>
        <end position="164"/>
    </location>
</feature>
<evidence type="ECO:0000313" key="5">
    <source>
        <dbReference type="EMBL" id="KAF2478851.1"/>
    </source>
</evidence>
<evidence type="ECO:0000256" key="3">
    <source>
        <dbReference type="SAM" id="MobiDB-lite"/>
    </source>
</evidence>
<feature type="transmembrane region" description="Helical" evidence="4">
    <location>
        <begin position="373"/>
        <end position="393"/>
    </location>
</feature>
<proteinExistence type="inferred from homology"/>
<dbReference type="EMBL" id="MU001643">
    <property type="protein sequence ID" value="KAF2478851.1"/>
    <property type="molecule type" value="Genomic_DNA"/>
</dbReference>
<feature type="transmembrane region" description="Helical" evidence="4">
    <location>
        <begin position="335"/>
        <end position="353"/>
    </location>
</feature>
<feature type="transmembrane region" description="Helical" evidence="4">
    <location>
        <begin position="413"/>
        <end position="433"/>
    </location>
</feature>
<sequence length="439" mass="47195">MSTTTLSRCEEDTHELTSLPQNADTQEPDTHQAPLPRADGGKDAWLVLFGCFVLEALVWGLPNSFGVFQAYYRQHEPFASDPAGIAAISTTASGLMYISSPLVALFVQRFPRLRRPASFVGIGVTAAALVAASFAQNTATLLATQGVLYAVGGLTLYFPAMYVIDEWFIARKGIAYGVVWTGTGVSGAVFPFLLHWLLSSYGFRTALRVWAVLTATPAAWVMKNRLPITPTSRLRPLDLSFMRTAPFWLFELGNMLNGLSYFQPLLWLPTFAISQGFPAFSGPLALCLLNIGACAGYLLQGMLVDRFHVTVAIFVATVGSSLAFFLFWGLTSTQAMMYVFAVVWGVSGGGYAANWSGCAKAMRNPSTNFDTGLIISLLCTGKGIASLMSGPISEKLLQATHSHGSEFAYGSEYAGIIIFAGVTALFGGTACIGRTLKLL</sequence>
<accession>A0A6A6PGJ0</accession>
<feature type="transmembrane region" description="Helical" evidence="4">
    <location>
        <begin position="82"/>
        <end position="107"/>
    </location>
</feature>
<dbReference type="PANTHER" id="PTHR11360:SF287">
    <property type="entry name" value="MFS MONOCARBOXYLATE TRANSPORTER"/>
    <property type="match status" value="1"/>
</dbReference>
<dbReference type="PANTHER" id="PTHR11360">
    <property type="entry name" value="MONOCARBOXYLATE TRANSPORTER"/>
    <property type="match status" value="1"/>
</dbReference>
<dbReference type="InterPro" id="IPR011701">
    <property type="entry name" value="MFS"/>
</dbReference>
<evidence type="ECO:0000313" key="6">
    <source>
        <dbReference type="Proteomes" id="UP000799767"/>
    </source>
</evidence>
<dbReference type="InterPro" id="IPR050327">
    <property type="entry name" value="Proton-linked_MCT"/>
</dbReference>
<feature type="transmembrane region" description="Helical" evidence="4">
    <location>
        <begin position="44"/>
        <end position="62"/>
    </location>
</feature>
<dbReference type="OrthoDB" id="2213137at2759"/>
<keyword evidence="4" id="KW-0812">Transmembrane</keyword>
<gene>
    <name evidence="5" type="ORF">BDY17DRAFT_328364</name>
</gene>
<keyword evidence="6" id="KW-1185">Reference proteome</keyword>
<dbReference type="SUPFAM" id="SSF103473">
    <property type="entry name" value="MFS general substrate transporter"/>
    <property type="match status" value="1"/>
</dbReference>
<dbReference type="GO" id="GO:0022857">
    <property type="term" value="F:transmembrane transporter activity"/>
    <property type="evidence" value="ECO:0007669"/>
    <property type="project" value="InterPro"/>
</dbReference>
<feature type="compositionally biased region" description="Polar residues" evidence="3">
    <location>
        <begin position="16"/>
        <end position="25"/>
    </location>
</feature>
<feature type="transmembrane region" description="Helical" evidence="4">
    <location>
        <begin position="311"/>
        <end position="329"/>
    </location>
</feature>
<dbReference type="Pfam" id="PF07690">
    <property type="entry name" value="MFS_1"/>
    <property type="match status" value="1"/>
</dbReference>
<dbReference type="GO" id="GO:0016020">
    <property type="term" value="C:membrane"/>
    <property type="evidence" value="ECO:0007669"/>
    <property type="project" value="UniProtKB-SubCell"/>
</dbReference>
<dbReference type="Gene3D" id="1.20.1250.20">
    <property type="entry name" value="MFS general substrate transporter like domains"/>
    <property type="match status" value="1"/>
</dbReference>
<evidence type="ECO:0000256" key="4">
    <source>
        <dbReference type="SAM" id="Phobius"/>
    </source>
</evidence>
<feature type="transmembrane region" description="Helical" evidence="4">
    <location>
        <begin position="119"/>
        <end position="135"/>
    </location>
</feature>
<comment type="subcellular location">
    <subcellularLocation>
        <location evidence="1">Membrane</location>
        <topology evidence="1">Multi-pass membrane protein</topology>
    </subcellularLocation>
</comment>
<reference evidence="5" key="1">
    <citation type="journal article" date="2020" name="Stud. Mycol.">
        <title>101 Dothideomycetes genomes: a test case for predicting lifestyles and emergence of pathogens.</title>
        <authorList>
            <person name="Haridas S."/>
            <person name="Albert R."/>
            <person name="Binder M."/>
            <person name="Bloem J."/>
            <person name="Labutti K."/>
            <person name="Salamov A."/>
            <person name="Andreopoulos B."/>
            <person name="Baker S."/>
            <person name="Barry K."/>
            <person name="Bills G."/>
            <person name="Bluhm B."/>
            <person name="Cannon C."/>
            <person name="Castanera R."/>
            <person name="Culley D."/>
            <person name="Daum C."/>
            <person name="Ezra D."/>
            <person name="Gonzalez J."/>
            <person name="Henrissat B."/>
            <person name="Kuo A."/>
            <person name="Liang C."/>
            <person name="Lipzen A."/>
            <person name="Lutzoni F."/>
            <person name="Magnuson J."/>
            <person name="Mondo S."/>
            <person name="Nolan M."/>
            <person name="Ohm R."/>
            <person name="Pangilinan J."/>
            <person name="Park H.-J."/>
            <person name="Ramirez L."/>
            <person name="Alfaro M."/>
            <person name="Sun H."/>
            <person name="Tritt A."/>
            <person name="Yoshinaga Y."/>
            <person name="Zwiers L.-H."/>
            <person name="Turgeon B."/>
            <person name="Goodwin S."/>
            <person name="Spatafora J."/>
            <person name="Crous P."/>
            <person name="Grigoriev I."/>
        </authorList>
    </citation>
    <scope>NUCLEOTIDE SEQUENCE</scope>
    <source>
        <strain evidence="5">CBS 113389</strain>
    </source>
</reference>
<feature type="region of interest" description="Disordered" evidence="3">
    <location>
        <begin position="1"/>
        <end position="36"/>
    </location>
</feature>
<organism evidence="5 6">
    <name type="scientific">Neohortaea acidophila</name>
    <dbReference type="NCBI Taxonomy" id="245834"/>
    <lineage>
        <taxon>Eukaryota</taxon>
        <taxon>Fungi</taxon>
        <taxon>Dikarya</taxon>
        <taxon>Ascomycota</taxon>
        <taxon>Pezizomycotina</taxon>
        <taxon>Dothideomycetes</taxon>
        <taxon>Dothideomycetidae</taxon>
        <taxon>Mycosphaerellales</taxon>
        <taxon>Teratosphaeriaceae</taxon>
        <taxon>Neohortaea</taxon>
    </lineage>
</organism>
<feature type="transmembrane region" description="Helical" evidence="4">
    <location>
        <begin position="280"/>
        <end position="299"/>
    </location>
</feature>